<reference evidence="2 3" key="1">
    <citation type="submission" date="2017-06" db="EMBL/GenBank/DDBJ databases">
        <title>Draft genome sequence of Fusobacterium nucleatum subsp. polymorphum KCOM 1002 (=ChDC F175).</title>
        <authorList>
            <person name="Kook J.-K."/>
            <person name="Park S.-N."/>
            <person name="Lim Y.K."/>
            <person name="Roh H."/>
        </authorList>
    </citation>
    <scope>NUCLEOTIDE SEQUENCE [LARGE SCALE GENOMIC DNA]</scope>
    <source>
        <strain evidence="3">KCOM 1002 (ChDC F175)</strain>
    </source>
</reference>
<evidence type="ECO:0008006" key="4">
    <source>
        <dbReference type="Google" id="ProtNLM"/>
    </source>
</evidence>
<feature type="chain" id="PRO_5012135002" description="Major outer membrane protein" evidence="1">
    <location>
        <begin position="21"/>
        <end position="384"/>
    </location>
</feature>
<feature type="signal peptide" evidence="1">
    <location>
        <begin position="1"/>
        <end position="20"/>
    </location>
</feature>
<organism evidence="2 3">
    <name type="scientific">Fusobacterium nucleatum subsp. polymorphum</name>
    <name type="common">Fusobacterium polymorphum</name>
    <dbReference type="NCBI Taxonomy" id="76857"/>
    <lineage>
        <taxon>Bacteria</taxon>
        <taxon>Fusobacteriati</taxon>
        <taxon>Fusobacteriota</taxon>
        <taxon>Fusobacteriia</taxon>
        <taxon>Fusobacteriales</taxon>
        <taxon>Fusobacteriaceae</taxon>
        <taxon>Fusobacterium</taxon>
    </lineage>
</organism>
<accession>A0A2C6AVG8</accession>
<comment type="caution">
    <text evidence="2">The sequence shown here is derived from an EMBL/GenBank/DDBJ whole genome shotgun (WGS) entry which is preliminary data.</text>
</comment>
<evidence type="ECO:0000256" key="1">
    <source>
        <dbReference type="SAM" id="SignalP"/>
    </source>
</evidence>
<dbReference type="RefSeq" id="WP_098978112.1">
    <property type="nucleotide sequence ID" value="NZ_NIRJ01000001.1"/>
</dbReference>
<evidence type="ECO:0000313" key="3">
    <source>
        <dbReference type="Proteomes" id="UP000225199"/>
    </source>
</evidence>
<keyword evidence="1" id="KW-0732">Signal</keyword>
<proteinExistence type="predicted"/>
<dbReference type="EMBL" id="NIRJ01000001">
    <property type="protein sequence ID" value="PHH95960.1"/>
    <property type="molecule type" value="Genomic_DNA"/>
</dbReference>
<name>A0A2C6AVG8_FUSNP</name>
<protein>
    <recommendedName>
        <fullName evidence="4">Major outer membrane protein</fullName>
    </recommendedName>
</protein>
<sequence>MKKLALVLGSLLVVGSVASAKEVMPAPTPAPEKVVEYVEKPVIVYRDREVAPAWRPNGSVDVQYRWYGNVENKTPKKDTDGDWVPDSKVNAGRIQTTTKINFTEKQSLEVRTRNYHTLNTNKEEKDPITGDTYQVGKSVGAADEYRIRHFYNFGKLGSTKINATSRLEYRQKSNDGKKFAGASVFFDFADYLFSNNFFKADKFGFRTGYEHNWSGHNSGEDGQEFSKGSNNRAVLNFESEYTLPWGFSAELNVYNKYDWHNKKFAVIGKDDKKHAYFGEMEAYIYQHTPLYKNNSVELSFDFEGGYDPYTWHQYKVVDNDGKGDHDTYQVYMLPSLQVAYKPTEFVKLYAAAGAEYRNWVIDAESRAKNWRWQPTAWAGMKVTF</sequence>
<evidence type="ECO:0000313" key="2">
    <source>
        <dbReference type="EMBL" id="PHH95960.1"/>
    </source>
</evidence>
<dbReference type="Proteomes" id="UP000225199">
    <property type="component" value="Unassembled WGS sequence"/>
</dbReference>
<gene>
    <name evidence="2" type="ORF">CA840_00370</name>
</gene>
<dbReference type="AlphaFoldDB" id="A0A2C6AVG8"/>